<evidence type="ECO:0000313" key="3">
    <source>
        <dbReference type="EMBL" id="MDP0971351.1"/>
    </source>
</evidence>
<dbReference type="GO" id="GO:0016491">
    <property type="term" value="F:oxidoreductase activity"/>
    <property type="evidence" value="ECO:0007669"/>
    <property type="project" value="UniProtKB-KW"/>
</dbReference>
<sequence>LGDSLADGFEGGVRAASEAGFAPVEGTLPKALSRLEEPTLAVYQVPHDKPTARAPKQFVDLQNDVTAAAIELATREGFESVEHVKRY</sequence>
<feature type="non-terminal residue" evidence="3">
    <location>
        <position position="1"/>
    </location>
</feature>
<proteinExistence type="predicted"/>
<dbReference type="RefSeq" id="WP_305202469.1">
    <property type="nucleotide sequence ID" value="NZ_JAUUIA010000637.1"/>
</dbReference>
<evidence type="ECO:0000256" key="1">
    <source>
        <dbReference type="ARBA" id="ARBA00023002"/>
    </source>
</evidence>
<dbReference type="InterPro" id="IPR041117">
    <property type="entry name" value="SoxA_A3"/>
</dbReference>
<accession>A0AAW8APD7</accession>
<dbReference type="AlphaFoldDB" id="A0AAW8APD7"/>
<dbReference type="EMBL" id="JAUUIA010000637">
    <property type="protein sequence ID" value="MDP0971351.1"/>
    <property type="molecule type" value="Genomic_DNA"/>
</dbReference>
<protein>
    <recommendedName>
        <fullName evidence="2">SoxA A3 domain-containing protein</fullName>
    </recommendedName>
</protein>
<keyword evidence="1" id="KW-0560">Oxidoreductase</keyword>
<organism evidence="3 4">
    <name type="scientific">Klebsiella pneumoniae</name>
    <dbReference type="NCBI Taxonomy" id="573"/>
    <lineage>
        <taxon>Bacteria</taxon>
        <taxon>Pseudomonadati</taxon>
        <taxon>Pseudomonadota</taxon>
        <taxon>Gammaproteobacteria</taxon>
        <taxon>Enterobacterales</taxon>
        <taxon>Enterobacteriaceae</taxon>
        <taxon>Klebsiella/Raoultella group</taxon>
        <taxon>Klebsiella</taxon>
        <taxon>Klebsiella pneumoniae complex</taxon>
    </lineage>
</organism>
<dbReference type="Pfam" id="PF17806">
    <property type="entry name" value="SO_alpha_A3"/>
    <property type="match status" value="1"/>
</dbReference>
<gene>
    <name evidence="3" type="ORF">Q6294_30900</name>
</gene>
<reference evidence="3" key="1">
    <citation type="submission" date="2023-07" db="EMBL/GenBank/DDBJ databases">
        <authorList>
            <person name="Peng Z."/>
        </authorList>
    </citation>
    <scope>NUCLEOTIDE SEQUENCE</scope>
    <source>
        <strain evidence="3">KP219</strain>
    </source>
</reference>
<feature type="non-terminal residue" evidence="3">
    <location>
        <position position="87"/>
    </location>
</feature>
<evidence type="ECO:0000313" key="4">
    <source>
        <dbReference type="Proteomes" id="UP001244490"/>
    </source>
</evidence>
<dbReference type="Proteomes" id="UP001244490">
    <property type="component" value="Unassembled WGS sequence"/>
</dbReference>
<name>A0AAW8APD7_KLEPN</name>
<feature type="domain" description="SoxA A3" evidence="2">
    <location>
        <begin position="55"/>
        <end position="87"/>
    </location>
</feature>
<comment type="caution">
    <text evidence="3">The sequence shown here is derived from an EMBL/GenBank/DDBJ whole genome shotgun (WGS) entry which is preliminary data.</text>
</comment>
<evidence type="ECO:0000259" key="2">
    <source>
        <dbReference type="Pfam" id="PF17806"/>
    </source>
</evidence>